<accession>A0A0E9XSN9</accession>
<reference evidence="1" key="1">
    <citation type="submission" date="2014-11" db="EMBL/GenBank/DDBJ databases">
        <authorList>
            <person name="Amaro Gonzalez C."/>
        </authorList>
    </citation>
    <scope>NUCLEOTIDE SEQUENCE</scope>
</reference>
<protein>
    <submittedName>
        <fullName evidence="1">Uncharacterized protein</fullName>
    </submittedName>
</protein>
<sequence length="20" mass="2259">MSGLTWSGTLVIIFFKSNKE</sequence>
<dbReference type="AlphaFoldDB" id="A0A0E9XSN9"/>
<proteinExistence type="predicted"/>
<organism evidence="1">
    <name type="scientific">Anguilla anguilla</name>
    <name type="common">European freshwater eel</name>
    <name type="synonym">Muraena anguilla</name>
    <dbReference type="NCBI Taxonomy" id="7936"/>
    <lineage>
        <taxon>Eukaryota</taxon>
        <taxon>Metazoa</taxon>
        <taxon>Chordata</taxon>
        <taxon>Craniata</taxon>
        <taxon>Vertebrata</taxon>
        <taxon>Euteleostomi</taxon>
        <taxon>Actinopterygii</taxon>
        <taxon>Neopterygii</taxon>
        <taxon>Teleostei</taxon>
        <taxon>Anguilliformes</taxon>
        <taxon>Anguillidae</taxon>
        <taxon>Anguilla</taxon>
    </lineage>
</organism>
<reference evidence="1" key="2">
    <citation type="journal article" date="2015" name="Fish Shellfish Immunol.">
        <title>Early steps in the European eel (Anguilla anguilla)-Vibrio vulnificus interaction in the gills: Role of the RtxA13 toxin.</title>
        <authorList>
            <person name="Callol A."/>
            <person name="Pajuelo D."/>
            <person name="Ebbesson L."/>
            <person name="Teles M."/>
            <person name="MacKenzie S."/>
            <person name="Amaro C."/>
        </authorList>
    </citation>
    <scope>NUCLEOTIDE SEQUENCE</scope>
</reference>
<name>A0A0E9XSN9_ANGAN</name>
<evidence type="ECO:0000313" key="1">
    <source>
        <dbReference type="EMBL" id="JAI05675.1"/>
    </source>
</evidence>
<dbReference type="EMBL" id="GBXM01002903">
    <property type="protein sequence ID" value="JAI05675.1"/>
    <property type="molecule type" value="Transcribed_RNA"/>
</dbReference>